<dbReference type="RefSeq" id="WP_006142260.1">
    <property type="nucleotide sequence ID" value="NZ_AEYX01000041.1"/>
</dbReference>
<reference evidence="2 3" key="1">
    <citation type="journal article" date="2011" name="J. Bacteriol.">
        <title>Draft genome sequence of the marine bacterium Streptomyces griseoaurantiacus M045, which produces novel manumycin-type antibiotics with a pABA core component.</title>
        <authorList>
            <person name="Li F."/>
            <person name="Jiang P."/>
            <person name="Zheng H."/>
            <person name="Wang S."/>
            <person name="Zhao G."/>
            <person name="Qin S."/>
            <person name="Liu Z."/>
        </authorList>
    </citation>
    <scope>NUCLEOTIDE SEQUENCE [LARGE SCALE GENOMIC DNA]</scope>
    <source>
        <strain evidence="2 3">M045</strain>
    </source>
</reference>
<proteinExistence type="predicted"/>
<accession>F3NMS8</accession>
<feature type="region of interest" description="Disordered" evidence="1">
    <location>
        <begin position="1"/>
        <end position="42"/>
    </location>
</feature>
<evidence type="ECO:0000313" key="2">
    <source>
        <dbReference type="EMBL" id="EGG45114.1"/>
    </source>
</evidence>
<dbReference type="AlphaFoldDB" id="F3NMS8"/>
<feature type="compositionally biased region" description="Basic residues" evidence="1">
    <location>
        <begin position="10"/>
        <end position="19"/>
    </location>
</feature>
<evidence type="ECO:0000256" key="1">
    <source>
        <dbReference type="SAM" id="MobiDB-lite"/>
    </source>
</evidence>
<dbReference type="EMBL" id="AEYX01000041">
    <property type="protein sequence ID" value="EGG45114.1"/>
    <property type="molecule type" value="Genomic_DNA"/>
</dbReference>
<gene>
    <name evidence="2" type="ORF">SGM_4442</name>
</gene>
<dbReference type="STRING" id="996637.SGM_4442"/>
<sequence>MSGDRPAGRTGRRALLRARHTGEAAPDAQIPPDPVASRRPFR</sequence>
<protein>
    <submittedName>
        <fullName evidence="2">Uncharacterized protein</fullName>
    </submittedName>
</protein>
<comment type="caution">
    <text evidence="2">The sequence shown here is derived from an EMBL/GenBank/DDBJ whole genome shotgun (WGS) entry which is preliminary data.</text>
</comment>
<dbReference type="Proteomes" id="UP000003022">
    <property type="component" value="Unassembled WGS sequence"/>
</dbReference>
<keyword evidence="3" id="KW-1185">Reference proteome</keyword>
<evidence type="ECO:0000313" key="3">
    <source>
        <dbReference type="Proteomes" id="UP000003022"/>
    </source>
</evidence>
<organism evidence="2 3">
    <name type="scientific">Streptomyces griseoaurantiacus M045</name>
    <dbReference type="NCBI Taxonomy" id="996637"/>
    <lineage>
        <taxon>Bacteria</taxon>
        <taxon>Bacillati</taxon>
        <taxon>Actinomycetota</taxon>
        <taxon>Actinomycetes</taxon>
        <taxon>Kitasatosporales</taxon>
        <taxon>Streptomycetaceae</taxon>
        <taxon>Streptomyces</taxon>
        <taxon>Streptomyces aurantiacus group</taxon>
    </lineage>
</organism>
<name>F3NMS8_9ACTN</name>